<comment type="caution">
    <text evidence="2">The sequence shown here is derived from an EMBL/GenBank/DDBJ whole genome shotgun (WGS) entry which is preliminary data.</text>
</comment>
<reference evidence="2" key="1">
    <citation type="submission" date="2013-05" db="EMBL/GenBank/DDBJ databases">
        <title>Genome assembly of Cystobacter fuscus DSM 2262.</title>
        <authorList>
            <person name="Sharma G."/>
            <person name="Khatri I."/>
            <person name="Kaur C."/>
            <person name="Mayilraj S."/>
            <person name="Subramanian S."/>
        </authorList>
    </citation>
    <scope>NUCLEOTIDE SEQUENCE [LARGE SCALE GENOMIC DNA]</scope>
    <source>
        <strain evidence="2">DSM 2262</strain>
    </source>
</reference>
<sequence>MCPPAGVPSRAPLMMALSGFKLPPRTGGPKDDRRGRQEWRPRRKGCGGVSGPTARSSP</sequence>
<evidence type="ECO:0000256" key="1">
    <source>
        <dbReference type="SAM" id="MobiDB-lite"/>
    </source>
</evidence>
<feature type="region of interest" description="Disordered" evidence="1">
    <location>
        <begin position="19"/>
        <end position="58"/>
    </location>
</feature>
<accession>S9P4E3</accession>
<keyword evidence="3" id="KW-1185">Reference proteome</keyword>
<dbReference type="Proteomes" id="UP000011682">
    <property type="component" value="Unassembled WGS sequence"/>
</dbReference>
<dbReference type="AlphaFoldDB" id="S9P4E3"/>
<proteinExistence type="predicted"/>
<evidence type="ECO:0000313" key="3">
    <source>
        <dbReference type="Proteomes" id="UP000011682"/>
    </source>
</evidence>
<evidence type="ECO:0000313" key="2">
    <source>
        <dbReference type="EMBL" id="EPX59350.1"/>
    </source>
</evidence>
<name>S9P4E3_CYSF2</name>
<gene>
    <name evidence="2" type="ORF">D187_002840</name>
</gene>
<feature type="compositionally biased region" description="Basic and acidic residues" evidence="1">
    <location>
        <begin position="28"/>
        <end position="40"/>
    </location>
</feature>
<protein>
    <submittedName>
        <fullName evidence="2">Uncharacterized protein</fullName>
    </submittedName>
</protein>
<dbReference type="EMBL" id="ANAH02000017">
    <property type="protein sequence ID" value="EPX59350.1"/>
    <property type="molecule type" value="Genomic_DNA"/>
</dbReference>
<organism evidence="2 3">
    <name type="scientific">Cystobacter fuscus (strain ATCC 25194 / DSM 2262 / NBRC 100088 / M29)</name>
    <dbReference type="NCBI Taxonomy" id="1242864"/>
    <lineage>
        <taxon>Bacteria</taxon>
        <taxon>Pseudomonadati</taxon>
        <taxon>Myxococcota</taxon>
        <taxon>Myxococcia</taxon>
        <taxon>Myxococcales</taxon>
        <taxon>Cystobacterineae</taxon>
        <taxon>Archangiaceae</taxon>
        <taxon>Cystobacter</taxon>
    </lineage>
</organism>